<protein>
    <submittedName>
        <fullName evidence="1">Aminoglycoside phosphotransferase family protein</fullName>
    </submittedName>
</protein>
<dbReference type="SUPFAM" id="SSF56112">
    <property type="entry name" value="Protein kinase-like (PK-like)"/>
    <property type="match status" value="1"/>
</dbReference>
<dbReference type="EMBL" id="BAABHS010000021">
    <property type="protein sequence ID" value="GAA4979040.1"/>
    <property type="molecule type" value="Genomic_DNA"/>
</dbReference>
<name>A0ABP9HUI7_9ACTN</name>
<reference evidence="2" key="1">
    <citation type="journal article" date="2019" name="Int. J. Syst. Evol. Microbiol.">
        <title>The Global Catalogue of Microorganisms (GCM) 10K type strain sequencing project: providing services to taxonomists for standard genome sequencing and annotation.</title>
        <authorList>
            <consortium name="The Broad Institute Genomics Platform"/>
            <consortium name="The Broad Institute Genome Sequencing Center for Infectious Disease"/>
            <person name="Wu L."/>
            <person name="Ma J."/>
        </authorList>
    </citation>
    <scope>NUCLEOTIDE SEQUENCE [LARGE SCALE GENOMIC DNA]</scope>
    <source>
        <strain evidence="2">JCM 17986</strain>
    </source>
</reference>
<evidence type="ECO:0000313" key="1">
    <source>
        <dbReference type="EMBL" id="GAA4979040.1"/>
    </source>
</evidence>
<dbReference type="Pfam" id="PF04655">
    <property type="entry name" value="APH_6_hur"/>
    <property type="match status" value="1"/>
</dbReference>
<accession>A0ABP9HUI7</accession>
<organism evidence="1 2">
    <name type="scientific">Yinghuangia aomiensis</name>
    <dbReference type="NCBI Taxonomy" id="676205"/>
    <lineage>
        <taxon>Bacteria</taxon>
        <taxon>Bacillati</taxon>
        <taxon>Actinomycetota</taxon>
        <taxon>Actinomycetes</taxon>
        <taxon>Kitasatosporales</taxon>
        <taxon>Streptomycetaceae</taxon>
        <taxon>Yinghuangia</taxon>
    </lineage>
</organism>
<comment type="caution">
    <text evidence="1">The sequence shown here is derived from an EMBL/GenBank/DDBJ whole genome shotgun (WGS) entry which is preliminary data.</text>
</comment>
<proteinExistence type="predicted"/>
<keyword evidence="2" id="KW-1185">Reference proteome</keyword>
<dbReference type="InterPro" id="IPR011009">
    <property type="entry name" value="Kinase-like_dom_sf"/>
</dbReference>
<evidence type="ECO:0000313" key="2">
    <source>
        <dbReference type="Proteomes" id="UP001500466"/>
    </source>
</evidence>
<gene>
    <name evidence="1" type="ORF">GCM10023205_54270</name>
</gene>
<dbReference type="Proteomes" id="UP001500466">
    <property type="component" value="Unassembled WGS sequence"/>
</dbReference>
<dbReference type="Gene3D" id="1.10.510.10">
    <property type="entry name" value="Transferase(Phosphotransferase) domain 1"/>
    <property type="match status" value="1"/>
</dbReference>
<sequence>MTGAAGSPVEVPARLVRTALRWCGEEAARPWLAGLPEAAAEFLARWELEPERLVLPGGALSLTFLVRRADGTPATLKLGFVDRYTAHEADALSIWDGRGAVRLLEAEPARGALLLERLQPDVSLRSLPEDRAMLEAVEVLRRLWVPAPEGSPIDLVAERAGYWTESMPRRFAELGEPCPKALLDEAVSLCTELAGSQEQTVVLHTDCHHGNVLAGERAKWLAIDPRPMLGEPAFDLGPLVRDRLMTVVAETRPQAVVRRRVTWLANSLDLDVERVRGWALVQALALGLWCLSVHDSTGEDLLSVAEWLA</sequence>
<dbReference type="InterPro" id="IPR006748">
    <property type="entry name" value="NH2Glyco/OHUrea_AB-resist_kin"/>
</dbReference>